<proteinExistence type="predicted"/>
<keyword evidence="4" id="KW-1185">Reference proteome</keyword>
<feature type="coiled-coil region" evidence="1">
    <location>
        <begin position="54"/>
        <end position="130"/>
    </location>
</feature>
<keyword evidence="1" id="KW-0175">Coiled coil</keyword>
<dbReference type="AlphaFoldDB" id="A0A975Y639"/>
<dbReference type="EMBL" id="CP021056">
    <property type="protein sequence ID" value="QXE24867.1"/>
    <property type="molecule type" value="Genomic_DNA"/>
</dbReference>
<evidence type="ECO:0000256" key="1">
    <source>
        <dbReference type="SAM" id="Coils"/>
    </source>
</evidence>
<organism evidence="3 4">
    <name type="scientific">Richelia sinica FACHB-800</name>
    <dbReference type="NCBI Taxonomy" id="1357546"/>
    <lineage>
        <taxon>Bacteria</taxon>
        <taxon>Bacillati</taxon>
        <taxon>Cyanobacteriota</taxon>
        <taxon>Cyanophyceae</taxon>
        <taxon>Nostocales</taxon>
        <taxon>Nostocaceae</taxon>
        <taxon>Richelia</taxon>
    </lineage>
</organism>
<evidence type="ECO:0000313" key="4">
    <source>
        <dbReference type="Proteomes" id="UP000683511"/>
    </source>
</evidence>
<reference evidence="3" key="1">
    <citation type="submission" date="2017-04" db="EMBL/GenBank/DDBJ databases">
        <title>Genome deletions in a multicellular cyanobacterial endosymbiont for morphological adaptation in marine diatoms.</title>
        <authorList>
            <person name="Wang Y."/>
            <person name="Gao H."/>
            <person name="Li R."/>
            <person name="Xu X."/>
        </authorList>
    </citation>
    <scope>NUCLEOTIDE SEQUENCE</scope>
    <source>
        <strain evidence="3">FACHB 800</strain>
    </source>
</reference>
<accession>A0A975Y639</accession>
<dbReference type="KEGG" id="rsin:B6N60_03577"/>
<evidence type="ECO:0000313" key="3">
    <source>
        <dbReference type="EMBL" id="QXE24867.1"/>
    </source>
</evidence>
<gene>
    <name evidence="3" type="ORF">B6N60_03577</name>
</gene>
<dbReference type="SUPFAM" id="SSF90257">
    <property type="entry name" value="Myosin rod fragments"/>
    <property type="match status" value="1"/>
</dbReference>
<evidence type="ECO:0000256" key="2">
    <source>
        <dbReference type="SAM" id="MobiDB-lite"/>
    </source>
</evidence>
<protein>
    <submittedName>
        <fullName evidence="3">Uncharacterized protein</fullName>
    </submittedName>
</protein>
<dbReference type="Proteomes" id="UP000683511">
    <property type="component" value="Chromosome"/>
</dbReference>
<feature type="region of interest" description="Disordered" evidence="2">
    <location>
        <begin position="139"/>
        <end position="177"/>
    </location>
</feature>
<name>A0A975Y639_9NOST</name>
<dbReference type="RefSeq" id="WP_199317822.1">
    <property type="nucleotide sequence ID" value="NZ_CP021056.1"/>
</dbReference>
<sequence length="177" mass="19837">MPKKRLADLLQEEAQKFTPNSDEPTIEVTAQAIVVDTITEPETDTTSVSEAPAVKRANSQKAELEATIKELQKTINTAQKQEIHFQEQINDLQAALSERDGLVEKLARELSEAKQTALQLADANSQLLEEIKALKEPKGHSKLIYKQPTKTHRNLPHITAPNNEPKEDFGSNTWLYD</sequence>